<accession>A0A2K9YST0</accession>
<dbReference type="InterPro" id="IPR018691">
    <property type="entry name" value="DUF2188"/>
</dbReference>
<dbReference type="EMBL" id="CP033021">
    <property type="protein sequence ID" value="AYN65318.1"/>
    <property type="molecule type" value="Genomic_DNA"/>
</dbReference>
<dbReference type="Proteomes" id="UP000029712">
    <property type="component" value="Chromosome"/>
</dbReference>
<dbReference type="Pfam" id="PF09954">
    <property type="entry name" value="DUF2188"/>
    <property type="match status" value="1"/>
</dbReference>
<dbReference type="GeneID" id="89679225"/>
<dbReference type="AlphaFoldDB" id="A0A2K9YST0"/>
<reference evidence="1 2" key="1">
    <citation type="submission" date="2014-08" db="EMBL/GenBank/DDBJ databases">
        <authorList>
            <person name="Kuleshov K."/>
            <person name="Dedkov V."/>
            <person name="Markelov M."/>
            <person name="Pimkina E."/>
        </authorList>
    </citation>
    <scope>NUCLEOTIDE SEQUENCE [LARGE SCALE GENOMIC DNA]</scope>
    <source>
        <strain evidence="2">TOA</strain>
    </source>
</reference>
<protein>
    <submittedName>
        <fullName evidence="1">DUF2188 domain-containing protein</fullName>
    </submittedName>
</protein>
<gene>
    <name evidence="1" type="ORF">KN71_001195</name>
</gene>
<evidence type="ECO:0000313" key="1">
    <source>
        <dbReference type="EMBL" id="AYN65318.1"/>
    </source>
</evidence>
<name>A0A2K9YST0_METHO</name>
<dbReference type="RefSeq" id="WP_020002640.1">
    <property type="nucleotide sequence ID" value="NZ_CP009677.1"/>
</dbReference>
<proteinExistence type="predicted"/>
<reference evidence="1 2" key="2">
    <citation type="submission" date="2018-10" db="EMBL/GenBank/DDBJ databases">
        <title>Detection and isolation of Mycoplasma hominis as a predominant microorganism from pelvic cavity of patient with salpingitis and tubo-ovarian abscess.</title>
        <authorList>
            <person name="Guschin A.E."/>
            <person name="Khayrullina G.A."/>
            <person name="Rakovskaya I.V."/>
            <person name="Shelenkov A.A."/>
            <person name="Shagin D.A."/>
        </authorList>
    </citation>
    <scope>NUCLEOTIDE SEQUENCE [LARGE SCALE GENOMIC DNA]</scope>
    <source>
        <strain evidence="2">TOA</strain>
    </source>
</reference>
<evidence type="ECO:0000313" key="2">
    <source>
        <dbReference type="Proteomes" id="UP000029712"/>
    </source>
</evidence>
<sequence>MAVRLVVKHEDGWAVKNPKGKRALRVFKTQKEAVQYAKTLQDTSSVNVQSKAGKFRKFTS</sequence>
<organism evidence="1 2">
    <name type="scientific">Metamycoplasma hominis</name>
    <name type="common">Mycoplasma hominis</name>
    <dbReference type="NCBI Taxonomy" id="2098"/>
    <lineage>
        <taxon>Bacteria</taxon>
        <taxon>Bacillati</taxon>
        <taxon>Mycoplasmatota</taxon>
        <taxon>Mycoplasmoidales</taxon>
        <taxon>Metamycoplasmataceae</taxon>
        <taxon>Metamycoplasma</taxon>
    </lineage>
</organism>
<dbReference type="OrthoDB" id="8858565at2"/>